<organism evidence="1 2">
    <name type="scientific">Paractinoplanes deccanensis</name>
    <dbReference type="NCBI Taxonomy" id="113561"/>
    <lineage>
        <taxon>Bacteria</taxon>
        <taxon>Bacillati</taxon>
        <taxon>Actinomycetota</taxon>
        <taxon>Actinomycetes</taxon>
        <taxon>Micromonosporales</taxon>
        <taxon>Micromonosporaceae</taxon>
        <taxon>Paractinoplanes</taxon>
    </lineage>
</organism>
<dbReference type="EMBL" id="BOMI01000016">
    <property type="protein sequence ID" value="GID72472.1"/>
    <property type="molecule type" value="Genomic_DNA"/>
</dbReference>
<sequence length="65" mass="7548">MDEIMAAAEIADYLGVSRQRVAVLVDRADFPEPIAHLSVGRIWRTSEVREWAARRPNRIQEDEKR</sequence>
<keyword evidence="2" id="KW-1185">Reference proteome</keyword>
<protein>
    <recommendedName>
        <fullName evidence="3">DNA-binding protein</fullName>
    </recommendedName>
</protein>
<evidence type="ECO:0008006" key="3">
    <source>
        <dbReference type="Google" id="ProtNLM"/>
    </source>
</evidence>
<accession>A0ABQ3XXS5</accession>
<proteinExistence type="predicted"/>
<evidence type="ECO:0000313" key="2">
    <source>
        <dbReference type="Proteomes" id="UP000609879"/>
    </source>
</evidence>
<dbReference type="RefSeq" id="WP_239168552.1">
    <property type="nucleotide sequence ID" value="NZ_BAAABO010000025.1"/>
</dbReference>
<reference evidence="1 2" key="1">
    <citation type="submission" date="2021-01" db="EMBL/GenBank/DDBJ databases">
        <title>Whole genome shotgun sequence of Actinoplanes deccanensis NBRC 13994.</title>
        <authorList>
            <person name="Komaki H."/>
            <person name="Tamura T."/>
        </authorList>
    </citation>
    <scope>NUCLEOTIDE SEQUENCE [LARGE SCALE GENOMIC DNA]</scope>
    <source>
        <strain evidence="1 2">NBRC 13994</strain>
    </source>
</reference>
<comment type="caution">
    <text evidence="1">The sequence shown here is derived from an EMBL/GenBank/DDBJ whole genome shotgun (WGS) entry which is preliminary data.</text>
</comment>
<evidence type="ECO:0000313" key="1">
    <source>
        <dbReference type="EMBL" id="GID72472.1"/>
    </source>
</evidence>
<gene>
    <name evidence="1" type="ORF">Ade02nite_11130</name>
</gene>
<dbReference type="Proteomes" id="UP000609879">
    <property type="component" value="Unassembled WGS sequence"/>
</dbReference>
<name>A0ABQ3XXS5_9ACTN</name>